<organism evidence="2 3">
    <name type="scientific">Nocardioides albus</name>
    <dbReference type="NCBI Taxonomy" id="1841"/>
    <lineage>
        <taxon>Bacteria</taxon>
        <taxon>Bacillati</taxon>
        <taxon>Actinomycetota</taxon>
        <taxon>Actinomycetes</taxon>
        <taxon>Propionibacteriales</taxon>
        <taxon>Nocardioidaceae</taxon>
        <taxon>Nocardioides</taxon>
    </lineage>
</organism>
<gene>
    <name evidence="2" type="ORF">FHS12_005165</name>
</gene>
<comment type="caution">
    <text evidence="2">The sequence shown here is derived from an EMBL/GenBank/DDBJ whole genome shotgun (WGS) entry which is preliminary data.</text>
</comment>
<evidence type="ECO:0000313" key="2">
    <source>
        <dbReference type="EMBL" id="MBB3092188.1"/>
    </source>
</evidence>
<sequence>MTVYVDDMRRPARVGRITDRWSHLFADSRHELETFARRLGLQPGWVQRPGTHREHFDLTDSKRVLALRLGAQPISYTLDVPSLLAARRNGSSWTPTPTSPEIGEAVGQGETVTQLVNRRCPLESSPCPYGGGRHRADRCVFVGSGGVALCHGPAPEQEALF</sequence>
<reference evidence="2 3" key="1">
    <citation type="submission" date="2020-08" db="EMBL/GenBank/DDBJ databases">
        <title>Genomic Encyclopedia of Type Strains, Phase III (KMG-III): the genomes of soil and plant-associated and newly described type strains.</title>
        <authorList>
            <person name="Whitman W."/>
        </authorList>
    </citation>
    <scope>NUCLEOTIDE SEQUENCE [LARGE SCALE GENOMIC DNA]</scope>
    <source>
        <strain evidence="2 3">CECT 3302</strain>
    </source>
</reference>
<evidence type="ECO:0000313" key="3">
    <source>
        <dbReference type="Proteomes" id="UP000577707"/>
    </source>
</evidence>
<evidence type="ECO:0000259" key="1">
    <source>
        <dbReference type="Pfam" id="PF13223"/>
    </source>
</evidence>
<dbReference type="RefSeq" id="WP_183551792.1">
    <property type="nucleotide sequence ID" value="NZ_BMQT01000017.1"/>
</dbReference>
<dbReference type="AlphaFoldDB" id="A0A7W5A9I7"/>
<proteinExistence type="predicted"/>
<protein>
    <recommendedName>
        <fullName evidence="1">DUF4031 domain-containing protein</fullName>
    </recommendedName>
</protein>
<dbReference type="Pfam" id="PF13223">
    <property type="entry name" value="DUF4031"/>
    <property type="match status" value="1"/>
</dbReference>
<dbReference type="EMBL" id="JACHXG010000017">
    <property type="protein sequence ID" value="MBB3092188.1"/>
    <property type="molecule type" value="Genomic_DNA"/>
</dbReference>
<name>A0A7W5A9I7_9ACTN</name>
<keyword evidence="3" id="KW-1185">Reference proteome</keyword>
<accession>A0A7W5A9I7</accession>
<dbReference type="InterPro" id="IPR025109">
    <property type="entry name" value="DUF4031"/>
</dbReference>
<feature type="domain" description="DUF4031" evidence="1">
    <location>
        <begin position="3"/>
        <end position="77"/>
    </location>
</feature>
<dbReference type="Proteomes" id="UP000577707">
    <property type="component" value="Unassembled WGS sequence"/>
</dbReference>